<evidence type="ECO:0008006" key="3">
    <source>
        <dbReference type="Google" id="ProtNLM"/>
    </source>
</evidence>
<proteinExistence type="predicted"/>
<name>A0ABQ2PQP4_9NEIS</name>
<dbReference type="RefSeq" id="WP_188697793.1">
    <property type="nucleotide sequence ID" value="NZ_BMLY01000008.1"/>
</dbReference>
<dbReference type="EMBL" id="BMLY01000008">
    <property type="protein sequence ID" value="GGP27950.1"/>
    <property type="molecule type" value="Genomic_DNA"/>
</dbReference>
<sequence>MRAEDLLPDEQNRIELAGTVIRKGTVGAFLMNAAVWLDPHAGVVNRSQAEADLQAALPALRALGLFEVLEVRDAALRQWLATR</sequence>
<reference evidence="2" key="1">
    <citation type="journal article" date="2019" name="Int. J. Syst. Evol. Microbiol.">
        <title>The Global Catalogue of Microorganisms (GCM) 10K type strain sequencing project: providing services to taxonomists for standard genome sequencing and annotation.</title>
        <authorList>
            <consortium name="The Broad Institute Genomics Platform"/>
            <consortium name="The Broad Institute Genome Sequencing Center for Infectious Disease"/>
            <person name="Wu L."/>
            <person name="Ma J."/>
        </authorList>
    </citation>
    <scope>NUCLEOTIDE SEQUENCE [LARGE SCALE GENOMIC DNA]</scope>
    <source>
        <strain evidence="2">CGMCC 1.8860</strain>
    </source>
</reference>
<keyword evidence="2" id="KW-1185">Reference proteome</keyword>
<evidence type="ECO:0000313" key="1">
    <source>
        <dbReference type="EMBL" id="GGP27950.1"/>
    </source>
</evidence>
<protein>
    <recommendedName>
        <fullName evidence="3">Preprotein translocase subunit SecD</fullName>
    </recommendedName>
</protein>
<accession>A0ABQ2PQP4</accession>
<gene>
    <name evidence="1" type="ORF">GCM10010971_37690</name>
</gene>
<evidence type="ECO:0000313" key="2">
    <source>
        <dbReference type="Proteomes" id="UP000621859"/>
    </source>
</evidence>
<organism evidence="1 2">
    <name type="scientific">Silvimonas amylolytica</name>
    <dbReference type="NCBI Taxonomy" id="449663"/>
    <lineage>
        <taxon>Bacteria</taxon>
        <taxon>Pseudomonadati</taxon>
        <taxon>Pseudomonadota</taxon>
        <taxon>Betaproteobacteria</taxon>
        <taxon>Neisseriales</taxon>
        <taxon>Chitinibacteraceae</taxon>
        <taxon>Silvimonas</taxon>
    </lineage>
</organism>
<dbReference type="Proteomes" id="UP000621859">
    <property type="component" value="Unassembled WGS sequence"/>
</dbReference>
<comment type="caution">
    <text evidence="1">The sequence shown here is derived from an EMBL/GenBank/DDBJ whole genome shotgun (WGS) entry which is preliminary data.</text>
</comment>